<dbReference type="Proteomes" id="UP000193144">
    <property type="component" value="Unassembled WGS sequence"/>
</dbReference>
<dbReference type="SUPFAM" id="SSF69318">
    <property type="entry name" value="Integrin alpha N-terminal domain"/>
    <property type="match status" value="1"/>
</dbReference>
<sequence>MRDGNHEGHSGHRIDQGYFAIDLSSATKPNIYLINAGTNDCQQNHLQMQGTAGHLNDVLKKCWEKSNRATIILPTLLPSDNEQQSPGANGRVMRLNTEIQSYKSFQSCCEKFLQALIRFTVTAADLPRYMDFGAPLRGLCAPVGTFKTLLAGFITKADLTVDDGIHSISDGYRKNCRRVGRYNQKERIENLLQDPEDNGSPDDKPDNKCEKIAGQGDGPHLTQKGYGFDDGPYKHKSTRMGTVTLKPYRFKGRDSSKRFGFRQIVNAGGNPDPKGAVDEFIYWTRPSGSSMYMAYHVNKGDGTFDEGLTAYLPFDCPSEDVRWADSNGDLTVGVKIGLDFNGRPAFRKVDCFTSSHNGHEGRYIHLGDIDGDGRTDYCLIGDNGVTRYIRDFFLPKGKGDIRGTRYIDINGDGRSDWIWVGDTGDTDIYTNMRGPGPGQGMRVIVPYWLRASASHRGMRDYVWFEAVDLGEGNFAFTMLLWWNDASGGTQRKSDFDGYCDVLNSGTIVSETLCRPWQTGDGKCDIIKVERGDGTMTIIPNTYGKAGGAITFGPAFRPDKRDFTCDKQGWSPGIFGLAVRFADLNGDGRADYLCTDPNGRTEAILNLASDRMQYLGQLKLAEGKDRANHRFADVNGKNIQTA</sequence>
<dbReference type="SUPFAM" id="SSF52266">
    <property type="entry name" value="SGNH hydrolase"/>
    <property type="match status" value="1"/>
</dbReference>
<evidence type="ECO:0000313" key="3">
    <source>
        <dbReference type="Proteomes" id="UP000193144"/>
    </source>
</evidence>
<comment type="caution">
    <text evidence="2">The sequence shown here is derived from an EMBL/GenBank/DDBJ whole genome shotgun (WGS) entry which is preliminary data.</text>
</comment>
<dbReference type="AlphaFoldDB" id="A0A1Y2A4X3"/>
<gene>
    <name evidence="2" type="ORF">BCR34DRAFT_596756</name>
</gene>
<organism evidence="2 3">
    <name type="scientific">Clohesyomyces aquaticus</name>
    <dbReference type="NCBI Taxonomy" id="1231657"/>
    <lineage>
        <taxon>Eukaryota</taxon>
        <taxon>Fungi</taxon>
        <taxon>Dikarya</taxon>
        <taxon>Ascomycota</taxon>
        <taxon>Pezizomycotina</taxon>
        <taxon>Dothideomycetes</taxon>
        <taxon>Pleosporomycetidae</taxon>
        <taxon>Pleosporales</taxon>
        <taxon>Lindgomycetaceae</taxon>
        <taxon>Clohesyomyces</taxon>
    </lineage>
</organism>
<dbReference type="Gene3D" id="3.40.50.1110">
    <property type="entry name" value="SGNH hydrolase"/>
    <property type="match status" value="1"/>
</dbReference>
<dbReference type="PANTHER" id="PTHR30383">
    <property type="entry name" value="THIOESTERASE 1/PROTEASE 1/LYSOPHOSPHOLIPASE L1"/>
    <property type="match status" value="1"/>
</dbReference>
<dbReference type="PANTHER" id="PTHR30383:SF31">
    <property type="entry name" value="SGNH HYDROLASE-TYPE ESTERASE DOMAIN-CONTAINING PROTEIN-RELATED"/>
    <property type="match status" value="1"/>
</dbReference>
<feature type="region of interest" description="Disordered" evidence="1">
    <location>
        <begin position="189"/>
        <end position="233"/>
    </location>
</feature>
<dbReference type="STRING" id="1231657.A0A1Y2A4X3"/>
<keyword evidence="3" id="KW-1185">Reference proteome</keyword>
<protein>
    <recommendedName>
        <fullName evidence="4">SGNH hydrolase-type esterase domain-containing protein</fullName>
    </recommendedName>
</protein>
<evidence type="ECO:0008006" key="4">
    <source>
        <dbReference type="Google" id="ProtNLM"/>
    </source>
</evidence>
<dbReference type="InterPro" id="IPR028994">
    <property type="entry name" value="Integrin_alpha_N"/>
</dbReference>
<dbReference type="InterPro" id="IPR036514">
    <property type="entry name" value="SGNH_hydro_sf"/>
</dbReference>
<dbReference type="InterPro" id="IPR051532">
    <property type="entry name" value="Ester_Hydrolysis_Enzymes"/>
</dbReference>
<accession>A0A1Y2A4X3</accession>
<feature type="compositionally biased region" description="Basic and acidic residues" evidence="1">
    <location>
        <begin position="201"/>
        <end position="211"/>
    </location>
</feature>
<proteinExistence type="predicted"/>
<dbReference type="EMBL" id="MCFA01000011">
    <property type="protein sequence ID" value="ORY17569.1"/>
    <property type="molecule type" value="Genomic_DNA"/>
</dbReference>
<name>A0A1Y2A4X3_9PLEO</name>
<evidence type="ECO:0000256" key="1">
    <source>
        <dbReference type="SAM" id="MobiDB-lite"/>
    </source>
</evidence>
<dbReference type="OrthoDB" id="3915838at2759"/>
<evidence type="ECO:0000313" key="2">
    <source>
        <dbReference type="EMBL" id="ORY17569.1"/>
    </source>
</evidence>
<reference evidence="2 3" key="1">
    <citation type="submission" date="2016-07" db="EMBL/GenBank/DDBJ databases">
        <title>Pervasive Adenine N6-methylation of Active Genes in Fungi.</title>
        <authorList>
            <consortium name="DOE Joint Genome Institute"/>
            <person name="Mondo S.J."/>
            <person name="Dannebaum R.O."/>
            <person name="Kuo R.C."/>
            <person name="Labutti K."/>
            <person name="Haridas S."/>
            <person name="Kuo A."/>
            <person name="Salamov A."/>
            <person name="Ahrendt S.R."/>
            <person name="Lipzen A."/>
            <person name="Sullivan W."/>
            <person name="Andreopoulos W.B."/>
            <person name="Clum A."/>
            <person name="Lindquist E."/>
            <person name="Daum C."/>
            <person name="Ramamoorthy G.K."/>
            <person name="Gryganskyi A."/>
            <person name="Culley D."/>
            <person name="Magnuson J.K."/>
            <person name="James T.Y."/>
            <person name="O'Malley M.A."/>
            <person name="Stajich J.E."/>
            <person name="Spatafora J.W."/>
            <person name="Visel A."/>
            <person name="Grigoriev I.V."/>
        </authorList>
    </citation>
    <scope>NUCLEOTIDE SEQUENCE [LARGE SCALE GENOMIC DNA]</scope>
    <source>
        <strain evidence="2 3">CBS 115471</strain>
    </source>
</reference>
<dbReference type="GO" id="GO:0004622">
    <property type="term" value="F:phosphatidylcholine lysophospholipase activity"/>
    <property type="evidence" value="ECO:0007669"/>
    <property type="project" value="TreeGrafter"/>
</dbReference>